<dbReference type="InterPro" id="IPR036513">
    <property type="entry name" value="STAS_dom_sf"/>
</dbReference>
<comment type="subcellular location">
    <subcellularLocation>
        <location evidence="1">Membrane</location>
        <topology evidence="1">Multi-pass membrane protein</topology>
    </subcellularLocation>
</comment>
<dbReference type="Gene3D" id="3.30.750.24">
    <property type="entry name" value="STAS domain"/>
    <property type="match status" value="1"/>
</dbReference>
<feature type="transmembrane region" description="Helical" evidence="5">
    <location>
        <begin position="171"/>
        <end position="191"/>
    </location>
</feature>
<feature type="transmembrane region" description="Helical" evidence="5">
    <location>
        <begin position="314"/>
        <end position="333"/>
    </location>
</feature>
<feature type="transmembrane region" description="Helical" evidence="5">
    <location>
        <begin position="47"/>
        <end position="65"/>
    </location>
</feature>
<dbReference type="Pfam" id="PF00916">
    <property type="entry name" value="Sulfate_transp"/>
    <property type="match status" value="1"/>
</dbReference>
<accession>A0A4Q2EMC3</accession>
<feature type="transmembrane region" description="Helical" evidence="5">
    <location>
        <begin position="339"/>
        <end position="358"/>
    </location>
</feature>
<feature type="transmembrane region" description="Helical" evidence="5">
    <location>
        <begin position="77"/>
        <end position="110"/>
    </location>
</feature>
<feature type="domain" description="STAS" evidence="6">
    <location>
        <begin position="428"/>
        <end position="528"/>
    </location>
</feature>
<dbReference type="InterPro" id="IPR002645">
    <property type="entry name" value="STAS_dom"/>
</dbReference>
<dbReference type="InterPro" id="IPR001902">
    <property type="entry name" value="SLC26A/SulP_fam"/>
</dbReference>
<dbReference type="GO" id="GO:0016020">
    <property type="term" value="C:membrane"/>
    <property type="evidence" value="ECO:0007669"/>
    <property type="project" value="UniProtKB-SubCell"/>
</dbReference>
<dbReference type="PANTHER" id="PTHR11814">
    <property type="entry name" value="SULFATE TRANSPORTER"/>
    <property type="match status" value="1"/>
</dbReference>
<dbReference type="OrthoDB" id="9769739at2"/>
<dbReference type="CDD" id="cd07042">
    <property type="entry name" value="STAS_SulP_like_sulfate_transporter"/>
    <property type="match status" value="1"/>
</dbReference>
<sequence length="545" mass="55409">MVTLLPGREDVQALPRTWRRDVLAGLTVGVVALPLALAFGVSSGMGAAAGLVTAIVAGIVAAIFGGSHVQVSGPTGAMAVILAPIVAVHGPHAVVVISMLAGLILVAAGVLRLGRVAVYIPWPVIEGFTAGIAVIIALQQIPFALDVRTPAGHSPLIAAGEAIAAARFPEAAIALGMTVAVIVVIEALRAWKATLPGALIAVVAATIVAEVSGLSIARIGVLPDSLPAPSIPLVSWSVLPTLVSPALAVAVLAAIESLLSARVAAGMAPTGRVLPDREVFGQGLASIASGIFGGMPATGAIARTAVAVRAGARTRLAAVVHALLLAGVVAFGSGLAGRIPMAALAGVLLATTLHMVDVGQVRELLRISRGTAITFAVTIVCTVALDLITAVEVGVVLAAFFALRALAATTSVTREALPEPAQVGDDHIAVLRLEGSLFFGAADKVMEDIAGSEAWVVVLRFSKLEMLDPTGAHRLTELIDMLEARGATVIIKGLRGRHGRVAERAGMLDALRDPEHVFSDLPAAVAHARSHVARQLAGEPVPTRS</sequence>
<feature type="transmembrane region" description="Helical" evidence="5">
    <location>
        <begin position="21"/>
        <end position="41"/>
    </location>
</feature>
<keyword evidence="2 5" id="KW-0812">Transmembrane</keyword>
<gene>
    <name evidence="7" type="ORF">C1706_04470</name>
</gene>
<dbReference type="EMBL" id="PPCV01000002">
    <property type="protein sequence ID" value="RXW33195.1"/>
    <property type="molecule type" value="Genomic_DNA"/>
</dbReference>
<keyword evidence="8" id="KW-1185">Reference proteome</keyword>
<evidence type="ECO:0000256" key="5">
    <source>
        <dbReference type="SAM" id="Phobius"/>
    </source>
</evidence>
<protein>
    <submittedName>
        <fullName evidence="7">Sodium-independent anion transporter</fullName>
    </submittedName>
</protein>
<keyword evidence="4 5" id="KW-0472">Membrane</keyword>
<dbReference type="PROSITE" id="PS50801">
    <property type="entry name" value="STAS"/>
    <property type="match status" value="1"/>
</dbReference>
<feature type="transmembrane region" description="Helical" evidence="5">
    <location>
        <begin position="233"/>
        <end position="259"/>
    </location>
</feature>
<dbReference type="GO" id="GO:0055085">
    <property type="term" value="P:transmembrane transport"/>
    <property type="evidence" value="ECO:0007669"/>
    <property type="project" value="InterPro"/>
</dbReference>
<dbReference type="Pfam" id="PF01740">
    <property type="entry name" value="STAS"/>
    <property type="match status" value="1"/>
</dbReference>
<feature type="transmembrane region" description="Helical" evidence="5">
    <location>
        <begin position="370"/>
        <end position="403"/>
    </location>
</feature>
<evidence type="ECO:0000256" key="3">
    <source>
        <dbReference type="ARBA" id="ARBA00022989"/>
    </source>
</evidence>
<evidence type="ECO:0000256" key="1">
    <source>
        <dbReference type="ARBA" id="ARBA00004141"/>
    </source>
</evidence>
<dbReference type="Proteomes" id="UP000290624">
    <property type="component" value="Unassembled WGS sequence"/>
</dbReference>
<reference evidence="7 8" key="1">
    <citation type="submission" date="2018-01" db="EMBL/GenBank/DDBJ databases">
        <title>Lactibacter flavus gen. nov., sp. nov., a novel bacterium of the family Propionibacteriaceae isolated from raw milk and dairy products.</title>
        <authorList>
            <person name="Wenning M."/>
            <person name="Breitenwieser F."/>
            <person name="Huptas C."/>
            <person name="von Neubeck M."/>
            <person name="Busse H.-J."/>
            <person name="Scherer S."/>
        </authorList>
    </citation>
    <scope>NUCLEOTIDE SEQUENCE [LARGE SCALE GENOMIC DNA]</scope>
    <source>
        <strain evidence="7 8">VG341</strain>
    </source>
</reference>
<comment type="caution">
    <text evidence="7">The sequence shown here is derived from an EMBL/GenBank/DDBJ whole genome shotgun (WGS) entry which is preliminary data.</text>
</comment>
<organism evidence="7 8">
    <name type="scientific">Propioniciclava flava</name>
    <dbReference type="NCBI Taxonomy" id="2072026"/>
    <lineage>
        <taxon>Bacteria</taxon>
        <taxon>Bacillati</taxon>
        <taxon>Actinomycetota</taxon>
        <taxon>Actinomycetes</taxon>
        <taxon>Propionibacteriales</taxon>
        <taxon>Propionibacteriaceae</taxon>
        <taxon>Propioniciclava</taxon>
    </lineage>
</organism>
<evidence type="ECO:0000256" key="2">
    <source>
        <dbReference type="ARBA" id="ARBA00022692"/>
    </source>
</evidence>
<evidence type="ECO:0000256" key="4">
    <source>
        <dbReference type="ARBA" id="ARBA00023136"/>
    </source>
</evidence>
<dbReference type="AlphaFoldDB" id="A0A4Q2EMC3"/>
<feature type="transmembrane region" description="Helical" evidence="5">
    <location>
        <begin position="116"/>
        <end position="138"/>
    </location>
</feature>
<proteinExistence type="predicted"/>
<evidence type="ECO:0000259" key="6">
    <source>
        <dbReference type="PROSITE" id="PS50801"/>
    </source>
</evidence>
<evidence type="ECO:0000313" key="8">
    <source>
        <dbReference type="Proteomes" id="UP000290624"/>
    </source>
</evidence>
<dbReference type="SUPFAM" id="SSF52091">
    <property type="entry name" value="SpoIIaa-like"/>
    <property type="match status" value="1"/>
</dbReference>
<evidence type="ECO:0000313" key="7">
    <source>
        <dbReference type="EMBL" id="RXW33195.1"/>
    </source>
</evidence>
<feature type="transmembrane region" description="Helical" evidence="5">
    <location>
        <begin position="197"/>
        <end position="221"/>
    </location>
</feature>
<name>A0A4Q2EMC3_9ACTN</name>
<dbReference type="InterPro" id="IPR011547">
    <property type="entry name" value="SLC26A/SulP_dom"/>
</dbReference>
<keyword evidence="3 5" id="KW-1133">Transmembrane helix</keyword>